<dbReference type="GO" id="GO:0032580">
    <property type="term" value="C:Golgi cisterna membrane"/>
    <property type="evidence" value="ECO:0007669"/>
    <property type="project" value="UniProtKB-SubCell"/>
</dbReference>
<keyword evidence="7" id="KW-0735">Signal-anchor</keyword>
<proteinExistence type="inferred from homology"/>
<dbReference type="InterPro" id="IPR001503">
    <property type="entry name" value="Glyco_trans_10"/>
</dbReference>
<feature type="domain" description="Fucosyltransferase N-terminal" evidence="14">
    <location>
        <begin position="57"/>
        <end position="177"/>
    </location>
</feature>
<evidence type="ECO:0000256" key="7">
    <source>
        <dbReference type="ARBA" id="ARBA00022968"/>
    </source>
</evidence>
<dbReference type="FunFam" id="3.40.50.11660:FF:000006">
    <property type="entry name" value="Alpha-(1,3)-fucosyltransferase C"/>
    <property type="match status" value="1"/>
</dbReference>
<evidence type="ECO:0000259" key="14">
    <source>
        <dbReference type="Pfam" id="PF17039"/>
    </source>
</evidence>
<protein>
    <recommendedName>
        <fullName evidence="12">Fucosyltransferase</fullName>
        <ecNumber evidence="12">2.4.1.-</ecNumber>
    </recommendedName>
</protein>
<dbReference type="PANTHER" id="PTHR48438">
    <property type="entry name" value="ALPHA-(1,3)-FUCOSYLTRANSFERASE C-RELATED"/>
    <property type="match status" value="1"/>
</dbReference>
<dbReference type="InterPro" id="IPR038577">
    <property type="entry name" value="GT10-like_C_sf"/>
</dbReference>
<comment type="pathway">
    <text evidence="2">Protein modification; protein glycosylation.</text>
</comment>
<evidence type="ECO:0000256" key="10">
    <source>
        <dbReference type="ARBA" id="ARBA00023136"/>
    </source>
</evidence>
<name>A0A8D8F1L2_CULPI</name>
<evidence type="ECO:0000256" key="6">
    <source>
        <dbReference type="ARBA" id="ARBA00022692"/>
    </source>
</evidence>
<evidence type="ECO:0000313" key="15">
    <source>
        <dbReference type="EMBL" id="CAG6454245.1"/>
    </source>
</evidence>
<keyword evidence="8" id="KW-1133">Transmembrane helix</keyword>
<keyword evidence="11" id="KW-0325">Glycoprotein</keyword>
<dbReference type="InterPro" id="IPR055270">
    <property type="entry name" value="Glyco_tran_10_C"/>
</dbReference>
<dbReference type="PANTHER" id="PTHR48438:SF1">
    <property type="entry name" value="ALPHA-(1,3)-FUCOSYLTRANSFERASE C-RELATED"/>
    <property type="match status" value="1"/>
</dbReference>
<dbReference type="Gene3D" id="3.40.50.11660">
    <property type="entry name" value="Glycosyl transferase family 10, C-terminal domain"/>
    <property type="match status" value="1"/>
</dbReference>
<evidence type="ECO:0000256" key="9">
    <source>
        <dbReference type="ARBA" id="ARBA00023034"/>
    </source>
</evidence>
<sequence length="404" mass="47318">MIRRMKRNRVVLYATIAVLCLLLGVSFIVHTQCLRPSISYYQILRENIAKTSIMEPRTKTILLYTNFFDVKNWKLSAETVGPDYFRSLNCPVTDCVLTNNRHHLDSMTDYDALVFHIAEPWAYSLFEKVPTLRTPSQIYVAANMESPAHTKHLLEGDANFFNWTMTYRLDSDVVWNYNNVVELDAADDRAFVGPSQRPQWRRGAENYRNETLEELARRKDKMAAQFVSHCETFSGRDELVKAIQRLMPVDVYGKCGTMECPRGSPRCARMLTDEYRFYFAFENSLCRDYVTEKLYNAMESHIIPVVFGGVDYSKFVPPHSVIDVQQFGTVEELVDYLKFLADSPEEYVKYFWWKEHYRITGSQPFCELCRKLHDIGTREKSQHYRDIKAWWFDGACQARAKIEF</sequence>
<organism evidence="15">
    <name type="scientific">Culex pipiens</name>
    <name type="common">House mosquito</name>
    <dbReference type="NCBI Taxonomy" id="7175"/>
    <lineage>
        <taxon>Eukaryota</taxon>
        <taxon>Metazoa</taxon>
        <taxon>Ecdysozoa</taxon>
        <taxon>Arthropoda</taxon>
        <taxon>Hexapoda</taxon>
        <taxon>Insecta</taxon>
        <taxon>Pterygota</taxon>
        <taxon>Neoptera</taxon>
        <taxon>Endopterygota</taxon>
        <taxon>Diptera</taxon>
        <taxon>Nematocera</taxon>
        <taxon>Culicoidea</taxon>
        <taxon>Culicidae</taxon>
        <taxon>Culicinae</taxon>
        <taxon>Culicini</taxon>
        <taxon>Culex</taxon>
        <taxon>Culex</taxon>
    </lineage>
</organism>
<keyword evidence="5 12" id="KW-0808">Transferase</keyword>
<comment type="subcellular location">
    <subcellularLocation>
        <location evidence="1 12">Golgi apparatus</location>
        <location evidence="1 12">Golgi stack membrane</location>
        <topology evidence="1 12">Single-pass type II membrane protein</topology>
    </subcellularLocation>
</comment>
<feature type="domain" description="Fucosyltransferase C-terminal" evidence="13">
    <location>
        <begin position="217"/>
        <end position="390"/>
    </location>
</feature>
<keyword evidence="6 12" id="KW-0812">Transmembrane</keyword>
<keyword evidence="10" id="KW-0472">Membrane</keyword>
<evidence type="ECO:0000259" key="13">
    <source>
        <dbReference type="Pfam" id="PF00852"/>
    </source>
</evidence>
<evidence type="ECO:0000256" key="5">
    <source>
        <dbReference type="ARBA" id="ARBA00022679"/>
    </source>
</evidence>
<evidence type="ECO:0000256" key="2">
    <source>
        <dbReference type="ARBA" id="ARBA00004922"/>
    </source>
</evidence>
<dbReference type="GO" id="GO:0008417">
    <property type="term" value="F:fucosyltransferase activity"/>
    <property type="evidence" value="ECO:0007669"/>
    <property type="project" value="InterPro"/>
</dbReference>
<keyword evidence="9 12" id="KW-0333">Golgi apparatus</keyword>
<dbReference type="UniPathway" id="UPA00378"/>
<reference evidence="15" key="1">
    <citation type="submission" date="2021-05" db="EMBL/GenBank/DDBJ databases">
        <authorList>
            <person name="Alioto T."/>
            <person name="Alioto T."/>
            <person name="Gomez Garrido J."/>
        </authorList>
    </citation>
    <scope>NUCLEOTIDE SEQUENCE</scope>
</reference>
<dbReference type="EMBL" id="HBUE01025528">
    <property type="protein sequence ID" value="CAG6454245.1"/>
    <property type="molecule type" value="Transcribed_RNA"/>
</dbReference>
<keyword evidence="4 12" id="KW-0328">Glycosyltransferase</keyword>
<dbReference type="InterPro" id="IPR031481">
    <property type="entry name" value="Glyco_tran_10_N"/>
</dbReference>
<dbReference type="AlphaFoldDB" id="A0A8D8F1L2"/>
<accession>A0A8D8F1L2</accession>
<evidence type="ECO:0000256" key="3">
    <source>
        <dbReference type="ARBA" id="ARBA00008919"/>
    </source>
</evidence>
<comment type="similarity">
    <text evidence="3 12">Belongs to the glycosyltransferase 10 family.</text>
</comment>
<dbReference type="EC" id="2.4.1.-" evidence="12"/>
<evidence type="ECO:0000256" key="8">
    <source>
        <dbReference type="ARBA" id="ARBA00022989"/>
    </source>
</evidence>
<evidence type="ECO:0000256" key="12">
    <source>
        <dbReference type="RuleBase" id="RU003832"/>
    </source>
</evidence>
<dbReference type="Pfam" id="PF00852">
    <property type="entry name" value="Glyco_transf_10"/>
    <property type="match status" value="1"/>
</dbReference>
<dbReference type="SUPFAM" id="SSF53756">
    <property type="entry name" value="UDP-Glycosyltransferase/glycogen phosphorylase"/>
    <property type="match status" value="1"/>
</dbReference>
<dbReference type="Pfam" id="PF17039">
    <property type="entry name" value="Glyco_tran_10_N"/>
    <property type="match status" value="1"/>
</dbReference>
<evidence type="ECO:0000256" key="11">
    <source>
        <dbReference type="ARBA" id="ARBA00023180"/>
    </source>
</evidence>
<evidence type="ECO:0000256" key="4">
    <source>
        <dbReference type="ARBA" id="ARBA00022676"/>
    </source>
</evidence>
<evidence type="ECO:0000256" key="1">
    <source>
        <dbReference type="ARBA" id="ARBA00004447"/>
    </source>
</evidence>